<accession>A0ABZ1BKL4</accession>
<sequence>MRRILLSNDDGIHAPGLQALAESLAELGEIVIVAPDRDRSGTGHAITVREDLHVERLQLAGRWQAYAVSGTPADCVKLGVLELCDSPPDLVVSGINAGANLGIDVFYSGTVAAAFEGTLLGIPALAISCITRKESPDFRLARAVAPLLADWLMGKDFGSPLLLNVNVPERARATGSEVLRWTRLGLRRRYRDDFAPGTEEPGWPQGDGREAGRRFRLVGDADDGDSDDPTTDAGAVEAGWVSVTPIHLDMTDYGWLGRLGVAPGEPVTGLAGLRVDGRPAS</sequence>
<dbReference type="Pfam" id="PF01975">
    <property type="entry name" value="SurE"/>
    <property type="match status" value="1"/>
</dbReference>
<feature type="binding site" evidence="5">
    <location>
        <position position="96"/>
    </location>
    <ligand>
        <name>a divalent metal cation</name>
        <dbReference type="ChEBI" id="CHEBI:60240"/>
    </ligand>
</feature>
<evidence type="ECO:0000259" key="6">
    <source>
        <dbReference type="Pfam" id="PF01975"/>
    </source>
</evidence>
<gene>
    <name evidence="5 7" type="primary">surE</name>
    <name evidence="7" type="ORF">VLY81_07275</name>
</gene>
<feature type="domain" description="Survival protein SurE-like phosphatase/nucleotidase" evidence="6">
    <location>
        <begin position="4"/>
        <end position="188"/>
    </location>
</feature>
<dbReference type="Gene3D" id="3.40.1210.10">
    <property type="entry name" value="Survival protein SurE-like phosphatase/nucleotidase"/>
    <property type="match status" value="1"/>
</dbReference>
<dbReference type="Proteomes" id="UP001333102">
    <property type="component" value="Chromosome"/>
</dbReference>
<evidence type="ECO:0000256" key="1">
    <source>
        <dbReference type="ARBA" id="ARBA00000815"/>
    </source>
</evidence>
<comment type="function">
    <text evidence="5">Nucleotidase that shows phosphatase activity on nucleoside 5'-monophosphates.</text>
</comment>
<feature type="binding site" evidence="5">
    <location>
        <position position="9"/>
    </location>
    <ligand>
        <name>a divalent metal cation</name>
        <dbReference type="ChEBI" id="CHEBI:60240"/>
    </ligand>
</feature>
<dbReference type="NCBIfam" id="TIGR00087">
    <property type="entry name" value="surE"/>
    <property type="match status" value="1"/>
</dbReference>
<dbReference type="EC" id="3.1.3.5" evidence="5"/>
<dbReference type="EMBL" id="CP141614">
    <property type="protein sequence ID" value="WRP13259.1"/>
    <property type="molecule type" value="Genomic_DNA"/>
</dbReference>
<keyword evidence="8" id="KW-1185">Reference proteome</keyword>
<comment type="cofactor">
    <cofactor evidence="5">
        <name>a divalent metal cation</name>
        <dbReference type="ChEBI" id="CHEBI:60240"/>
    </cofactor>
    <text evidence="5">Binds 1 divalent metal cation per subunit.</text>
</comment>
<evidence type="ECO:0000256" key="4">
    <source>
        <dbReference type="ARBA" id="ARBA00022801"/>
    </source>
</evidence>
<dbReference type="InterPro" id="IPR036523">
    <property type="entry name" value="SurE-like_sf"/>
</dbReference>
<dbReference type="SUPFAM" id="SSF64167">
    <property type="entry name" value="SurE-like"/>
    <property type="match status" value="1"/>
</dbReference>
<protein>
    <recommendedName>
        <fullName evidence="5">5'-nucleotidase SurE</fullName>
        <ecNumber evidence="5">3.1.3.5</ecNumber>
    </recommendedName>
    <alternativeName>
        <fullName evidence="5">Nucleoside 5'-monophosphate phosphohydrolase</fullName>
    </alternativeName>
</protein>
<organism evidence="7 8">
    <name type="scientific">Geochorda subterranea</name>
    <dbReference type="NCBI Taxonomy" id="3109564"/>
    <lineage>
        <taxon>Bacteria</taxon>
        <taxon>Bacillati</taxon>
        <taxon>Bacillota</taxon>
        <taxon>Limnochordia</taxon>
        <taxon>Limnochordales</taxon>
        <taxon>Geochordaceae</taxon>
        <taxon>Geochorda</taxon>
    </lineage>
</organism>
<evidence type="ECO:0000313" key="8">
    <source>
        <dbReference type="Proteomes" id="UP001333102"/>
    </source>
</evidence>
<evidence type="ECO:0000256" key="2">
    <source>
        <dbReference type="ARBA" id="ARBA00011062"/>
    </source>
</evidence>
<name>A0ABZ1BKL4_9FIRM</name>
<dbReference type="HAMAP" id="MF_00060">
    <property type="entry name" value="SurE"/>
    <property type="match status" value="1"/>
</dbReference>
<evidence type="ECO:0000256" key="3">
    <source>
        <dbReference type="ARBA" id="ARBA00022723"/>
    </source>
</evidence>
<dbReference type="RefSeq" id="WP_324667504.1">
    <property type="nucleotide sequence ID" value="NZ_CP141614.1"/>
</dbReference>
<evidence type="ECO:0000256" key="5">
    <source>
        <dbReference type="HAMAP-Rule" id="MF_00060"/>
    </source>
</evidence>
<keyword evidence="3 5" id="KW-0479">Metal-binding</keyword>
<keyword evidence="4 5" id="KW-0378">Hydrolase</keyword>
<reference evidence="8" key="1">
    <citation type="submission" date="2023-12" db="EMBL/GenBank/DDBJ databases">
        <title>Novel isolates from deep terrestrial aquifers shed light on the physiology and ecology of the class Limnochordia.</title>
        <authorList>
            <person name="Karnachuk O.V."/>
            <person name="Lukina A.P."/>
            <person name="Avakyan M.R."/>
            <person name="Kadnikov V."/>
            <person name="Begmatov S."/>
            <person name="Beletsky A.V."/>
            <person name="Mardanov A.V."/>
            <person name="Ravin N.V."/>
        </authorList>
    </citation>
    <scope>NUCLEOTIDE SEQUENCE [LARGE SCALE GENOMIC DNA]</scope>
    <source>
        <strain evidence="8">LN</strain>
    </source>
</reference>
<feature type="binding site" evidence="5">
    <location>
        <position position="40"/>
    </location>
    <ligand>
        <name>a divalent metal cation</name>
        <dbReference type="ChEBI" id="CHEBI:60240"/>
    </ligand>
</feature>
<dbReference type="GO" id="GO:0008254">
    <property type="term" value="F:3'-nucleotidase activity"/>
    <property type="evidence" value="ECO:0007669"/>
    <property type="project" value="UniProtKB-EC"/>
</dbReference>
<comment type="similarity">
    <text evidence="2 5">Belongs to the SurE nucleotidase family.</text>
</comment>
<dbReference type="InterPro" id="IPR030048">
    <property type="entry name" value="SurE"/>
</dbReference>
<keyword evidence="5" id="KW-0547">Nucleotide-binding</keyword>
<dbReference type="InterPro" id="IPR002828">
    <property type="entry name" value="SurE-like_Pase/nucleotidase"/>
</dbReference>
<dbReference type="GO" id="GO:0008253">
    <property type="term" value="F:5'-nucleotidase activity"/>
    <property type="evidence" value="ECO:0007669"/>
    <property type="project" value="UniProtKB-EC"/>
</dbReference>
<comment type="catalytic activity">
    <reaction evidence="1 5">
        <text>a ribonucleoside 5'-phosphate + H2O = a ribonucleoside + phosphate</text>
        <dbReference type="Rhea" id="RHEA:12484"/>
        <dbReference type="ChEBI" id="CHEBI:15377"/>
        <dbReference type="ChEBI" id="CHEBI:18254"/>
        <dbReference type="ChEBI" id="CHEBI:43474"/>
        <dbReference type="ChEBI" id="CHEBI:58043"/>
        <dbReference type="EC" id="3.1.3.5"/>
    </reaction>
</comment>
<dbReference type="PANTHER" id="PTHR30457">
    <property type="entry name" value="5'-NUCLEOTIDASE SURE"/>
    <property type="match status" value="1"/>
</dbReference>
<keyword evidence="5" id="KW-0963">Cytoplasm</keyword>
<evidence type="ECO:0000313" key="7">
    <source>
        <dbReference type="EMBL" id="WRP13259.1"/>
    </source>
</evidence>
<comment type="subcellular location">
    <subcellularLocation>
        <location evidence="5">Cytoplasm</location>
    </subcellularLocation>
</comment>
<proteinExistence type="inferred from homology"/>
<feature type="binding site" evidence="5">
    <location>
        <position position="10"/>
    </location>
    <ligand>
        <name>a divalent metal cation</name>
        <dbReference type="ChEBI" id="CHEBI:60240"/>
    </ligand>
</feature>
<dbReference type="PANTHER" id="PTHR30457:SF0">
    <property type="entry name" value="PHOSPHATASE, PUTATIVE (AFU_ORTHOLOGUE AFUA_4G01070)-RELATED"/>
    <property type="match status" value="1"/>
</dbReference>